<evidence type="ECO:0000256" key="2">
    <source>
        <dbReference type="ARBA" id="ARBA00023002"/>
    </source>
</evidence>
<keyword evidence="6" id="KW-1185">Reference proteome</keyword>
<dbReference type="NCBIfam" id="NF005806">
    <property type="entry name" value="PRK07666.1"/>
    <property type="match status" value="1"/>
</dbReference>
<dbReference type="PRINTS" id="PR00081">
    <property type="entry name" value="GDHRDH"/>
</dbReference>
<accession>A0ABR9QJ91</accession>
<dbReference type="InterPro" id="IPR057326">
    <property type="entry name" value="KR_dom"/>
</dbReference>
<dbReference type="SMART" id="SM00822">
    <property type="entry name" value="PKS_KR"/>
    <property type="match status" value="1"/>
</dbReference>
<reference evidence="5 6" key="1">
    <citation type="submission" date="2020-10" db="EMBL/GenBank/DDBJ databases">
        <title>Bacillus sp. HD4P25, an endophyte from a halophyte.</title>
        <authorList>
            <person name="Sun J.-Q."/>
        </authorList>
    </citation>
    <scope>NUCLEOTIDE SEQUENCE [LARGE SCALE GENOMIC DNA]</scope>
    <source>
        <strain evidence="5 6">YIM 93174</strain>
    </source>
</reference>
<dbReference type="CDD" id="cd05233">
    <property type="entry name" value="SDR_c"/>
    <property type="match status" value="1"/>
</dbReference>
<gene>
    <name evidence="5" type="ORF">IMZ08_10905</name>
</gene>
<dbReference type="Proteomes" id="UP001516662">
    <property type="component" value="Unassembled WGS sequence"/>
</dbReference>
<proteinExistence type="inferred from homology"/>
<organism evidence="5 6">
    <name type="scientific">Litchfieldia luteola</name>
    <dbReference type="NCBI Taxonomy" id="682179"/>
    <lineage>
        <taxon>Bacteria</taxon>
        <taxon>Bacillati</taxon>
        <taxon>Bacillota</taxon>
        <taxon>Bacilli</taxon>
        <taxon>Bacillales</taxon>
        <taxon>Bacillaceae</taxon>
        <taxon>Litchfieldia</taxon>
    </lineage>
</organism>
<evidence type="ECO:0000256" key="1">
    <source>
        <dbReference type="ARBA" id="ARBA00006484"/>
    </source>
</evidence>
<dbReference type="Gene3D" id="3.40.50.720">
    <property type="entry name" value="NAD(P)-binding Rossmann-like Domain"/>
    <property type="match status" value="1"/>
</dbReference>
<feature type="domain" description="Ketoreductase" evidence="4">
    <location>
        <begin position="7"/>
        <end position="186"/>
    </location>
</feature>
<protein>
    <submittedName>
        <fullName evidence="5">3-ketoacyl-ACP reductase</fullName>
    </submittedName>
</protein>
<dbReference type="PRINTS" id="PR00080">
    <property type="entry name" value="SDRFAMILY"/>
</dbReference>
<evidence type="ECO:0000259" key="4">
    <source>
        <dbReference type="SMART" id="SM00822"/>
    </source>
</evidence>
<dbReference type="InterPro" id="IPR002347">
    <property type="entry name" value="SDR_fam"/>
</dbReference>
<dbReference type="Pfam" id="PF00106">
    <property type="entry name" value="adh_short"/>
    <property type="match status" value="1"/>
</dbReference>
<name>A0ABR9QJ91_9BACI</name>
<dbReference type="InterPro" id="IPR036291">
    <property type="entry name" value="NAD(P)-bd_dom_sf"/>
</dbReference>
<sequence>MESLQGKTALITGAGRGIGRATALALAKEGVNIGLIGRTMENLEKVASELNEYNVEVSAAVGDVADLDSITNAVEHIKEDLGSIDILINNAGIAKFGGFLDLTPEEWESIIRVNLMGVYNATRAVLPGMIEKKTGDIINVSSSAGQKGAPVTSAYSASKFAVLGLTESLMLEVRKHNIRVSALTPSTVATDLAIETNLISENNPDKFMQPEDLAELMVAHLKLNRRVFVKSAGLWSTNPS</sequence>
<dbReference type="PANTHER" id="PTHR44196:SF1">
    <property type="entry name" value="DEHYDROGENASE_REDUCTASE SDR FAMILY MEMBER 7B"/>
    <property type="match status" value="1"/>
</dbReference>
<evidence type="ECO:0000256" key="3">
    <source>
        <dbReference type="RuleBase" id="RU000363"/>
    </source>
</evidence>
<dbReference type="InterPro" id="IPR020904">
    <property type="entry name" value="Sc_DH/Rdtase_CS"/>
</dbReference>
<evidence type="ECO:0000313" key="6">
    <source>
        <dbReference type="Proteomes" id="UP001516662"/>
    </source>
</evidence>
<dbReference type="PANTHER" id="PTHR44196">
    <property type="entry name" value="DEHYDROGENASE/REDUCTASE SDR FAMILY MEMBER 7B"/>
    <property type="match status" value="1"/>
</dbReference>
<dbReference type="RefSeq" id="WP_193536371.1">
    <property type="nucleotide sequence ID" value="NZ_JADCLJ010000020.1"/>
</dbReference>
<comment type="similarity">
    <text evidence="1 3">Belongs to the short-chain dehydrogenases/reductases (SDR) family.</text>
</comment>
<dbReference type="PIRSF" id="PIRSF000126">
    <property type="entry name" value="11-beta-HSD1"/>
    <property type="match status" value="1"/>
</dbReference>
<dbReference type="SUPFAM" id="SSF51735">
    <property type="entry name" value="NAD(P)-binding Rossmann-fold domains"/>
    <property type="match status" value="1"/>
</dbReference>
<comment type="caution">
    <text evidence="5">The sequence shown here is derived from an EMBL/GenBank/DDBJ whole genome shotgun (WGS) entry which is preliminary data.</text>
</comment>
<evidence type="ECO:0000313" key="5">
    <source>
        <dbReference type="EMBL" id="MBE4908565.1"/>
    </source>
</evidence>
<dbReference type="PROSITE" id="PS00061">
    <property type="entry name" value="ADH_SHORT"/>
    <property type="match status" value="1"/>
</dbReference>
<keyword evidence="2" id="KW-0560">Oxidoreductase</keyword>
<dbReference type="EMBL" id="JADCLJ010000020">
    <property type="protein sequence ID" value="MBE4908565.1"/>
    <property type="molecule type" value="Genomic_DNA"/>
</dbReference>